<gene>
    <name evidence="2" type="ORF">DFP95_101224</name>
</gene>
<accession>A0A3D9IVL9</accession>
<dbReference type="AlphaFoldDB" id="A0A3D9IVL9"/>
<feature type="transmembrane region" description="Helical" evidence="1">
    <location>
        <begin position="63"/>
        <end position="82"/>
    </location>
</feature>
<protein>
    <submittedName>
        <fullName evidence="2">Uncharacterized protein</fullName>
    </submittedName>
</protein>
<feature type="transmembrane region" description="Helical" evidence="1">
    <location>
        <begin position="221"/>
        <end position="243"/>
    </location>
</feature>
<feature type="transmembrane region" description="Helical" evidence="1">
    <location>
        <begin position="194"/>
        <end position="214"/>
    </location>
</feature>
<feature type="transmembrane region" description="Helical" evidence="1">
    <location>
        <begin position="170"/>
        <end position="188"/>
    </location>
</feature>
<keyword evidence="3" id="KW-1185">Reference proteome</keyword>
<reference evidence="2 3" key="1">
    <citation type="submission" date="2018-07" db="EMBL/GenBank/DDBJ databases">
        <title>Genomic Encyclopedia of Type Strains, Phase III (KMG-III): the genomes of soil and plant-associated and newly described type strains.</title>
        <authorList>
            <person name="Whitman W."/>
        </authorList>
    </citation>
    <scope>NUCLEOTIDE SEQUENCE [LARGE SCALE GENOMIC DNA]</scope>
    <source>
        <strain evidence="2 3">CECT 8236</strain>
    </source>
</reference>
<evidence type="ECO:0000313" key="2">
    <source>
        <dbReference type="EMBL" id="RED65734.1"/>
    </source>
</evidence>
<sequence>MAALDEEKRNLVVKEIESWRRSKLLPEQYCDFLQNLYLEDLNERSQGYMGNAIKKIGQASWKLWLLAFGSFTLICFVVLHFSAFPLPLQIGLPGVVTTAFVFVGVKQRGNNPTRGLLLIGVGMAIPLGVGFAVLRLNGWMDDFGPLWLLGLCAITWISCGIYLSYALLHWFGWMATIVTYALLLARQAPNPSILEVQIFWIPAALLFIWLSWFLHVRNKSVGTVLFATGLILWFMPEVYSALYGIRENWIQLEIMIKILIAGVAMFRLRKQWMEWVA</sequence>
<dbReference type="OrthoDB" id="2380880at2"/>
<name>A0A3D9IVL9_9BACL</name>
<organism evidence="2 3">
    <name type="scientific">Cohnella lupini</name>
    <dbReference type="NCBI Taxonomy" id="1294267"/>
    <lineage>
        <taxon>Bacteria</taxon>
        <taxon>Bacillati</taxon>
        <taxon>Bacillota</taxon>
        <taxon>Bacilli</taxon>
        <taxon>Bacillales</taxon>
        <taxon>Paenibacillaceae</taxon>
        <taxon>Cohnella</taxon>
    </lineage>
</organism>
<feature type="transmembrane region" description="Helical" evidence="1">
    <location>
        <begin position="249"/>
        <end position="268"/>
    </location>
</feature>
<keyword evidence="1" id="KW-0472">Membrane</keyword>
<feature type="transmembrane region" description="Helical" evidence="1">
    <location>
        <begin position="146"/>
        <end position="163"/>
    </location>
</feature>
<keyword evidence="1" id="KW-1133">Transmembrane helix</keyword>
<feature type="transmembrane region" description="Helical" evidence="1">
    <location>
        <begin position="117"/>
        <end position="134"/>
    </location>
</feature>
<keyword evidence="1" id="KW-0812">Transmembrane</keyword>
<evidence type="ECO:0000313" key="3">
    <source>
        <dbReference type="Proteomes" id="UP000256869"/>
    </source>
</evidence>
<feature type="transmembrane region" description="Helical" evidence="1">
    <location>
        <begin position="88"/>
        <end position="105"/>
    </location>
</feature>
<dbReference type="RefSeq" id="WP_115990720.1">
    <property type="nucleotide sequence ID" value="NZ_QRDY01000001.1"/>
</dbReference>
<proteinExistence type="predicted"/>
<evidence type="ECO:0000256" key="1">
    <source>
        <dbReference type="SAM" id="Phobius"/>
    </source>
</evidence>
<dbReference type="Proteomes" id="UP000256869">
    <property type="component" value="Unassembled WGS sequence"/>
</dbReference>
<comment type="caution">
    <text evidence="2">The sequence shown here is derived from an EMBL/GenBank/DDBJ whole genome shotgun (WGS) entry which is preliminary data.</text>
</comment>
<dbReference type="EMBL" id="QRDY01000001">
    <property type="protein sequence ID" value="RED65734.1"/>
    <property type="molecule type" value="Genomic_DNA"/>
</dbReference>